<accession>A0A1L9PU17</accession>
<dbReference type="GeneID" id="63732821"/>
<organism evidence="1 2">
    <name type="scientific">Aspergillus versicolor CBS 583.65</name>
    <dbReference type="NCBI Taxonomy" id="1036611"/>
    <lineage>
        <taxon>Eukaryota</taxon>
        <taxon>Fungi</taxon>
        <taxon>Dikarya</taxon>
        <taxon>Ascomycota</taxon>
        <taxon>Pezizomycotina</taxon>
        <taxon>Eurotiomycetes</taxon>
        <taxon>Eurotiomycetidae</taxon>
        <taxon>Eurotiales</taxon>
        <taxon>Aspergillaceae</taxon>
        <taxon>Aspergillus</taxon>
        <taxon>Aspergillus subgen. Nidulantes</taxon>
    </lineage>
</organism>
<dbReference type="Proteomes" id="UP000184073">
    <property type="component" value="Unassembled WGS sequence"/>
</dbReference>
<sequence>MLSRAGCAKGVGSTIRGHSVNMHPSPRYHLLTHLSTIKLSRVTYYCSNRWTRPKRKELRLLNLMKAQLHG</sequence>
<evidence type="ECO:0000313" key="1">
    <source>
        <dbReference type="EMBL" id="OJJ05037.1"/>
    </source>
</evidence>
<keyword evidence="2" id="KW-1185">Reference proteome</keyword>
<dbReference type="EMBL" id="KV878132">
    <property type="protein sequence ID" value="OJJ05037.1"/>
    <property type="molecule type" value="Genomic_DNA"/>
</dbReference>
<name>A0A1L9PU17_ASPVE</name>
<dbReference type="VEuPathDB" id="FungiDB:ASPVEDRAFT_830795"/>
<gene>
    <name evidence="1" type="ORF">ASPVEDRAFT_830795</name>
</gene>
<dbReference type="AlphaFoldDB" id="A0A1L9PU17"/>
<evidence type="ECO:0000313" key="2">
    <source>
        <dbReference type="Proteomes" id="UP000184073"/>
    </source>
</evidence>
<reference evidence="2" key="1">
    <citation type="journal article" date="2017" name="Genome Biol.">
        <title>Comparative genomics reveals high biological diversity and specific adaptations in the industrially and medically important fungal genus Aspergillus.</title>
        <authorList>
            <person name="de Vries R.P."/>
            <person name="Riley R."/>
            <person name="Wiebenga A."/>
            <person name="Aguilar-Osorio G."/>
            <person name="Amillis S."/>
            <person name="Uchima C.A."/>
            <person name="Anderluh G."/>
            <person name="Asadollahi M."/>
            <person name="Askin M."/>
            <person name="Barry K."/>
            <person name="Battaglia E."/>
            <person name="Bayram O."/>
            <person name="Benocci T."/>
            <person name="Braus-Stromeyer S.A."/>
            <person name="Caldana C."/>
            <person name="Canovas D."/>
            <person name="Cerqueira G.C."/>
            <person name="Chen F."/>
            <person name="Chen W."/>
            <person name="Choi C."/>
            <person name="Clum A."/>
            <person name="Dos Santos R.A."/>
            <person name="Damasio A.R."/>
            <person name="Diallinas G."/>
            <person name="Emri T."/>
            <person name="Fekete E."/>
            <person name="Flipphi M."/>
            <person name="Freyberg S."/>
            <person name="Gallo A."/>
            <person name="Gournas C."/>
            <person name="Habgood R."/>
            <person name="Hainaut M."/>
            <person name="Harispe M.L."/>
            <person name="Henrissat B."/>
            <person name="Hilden K.S."/>
            <person name="Hope R."/>
            <person name="Hossain A."/>
            <person name="Karabika E."/>
            <person name="Karaffa L."/>
            <person name="Karanyi Z."/>
            <person name="Krasevec N."/>
            <person name="Kuo A."/>
            <person name="Kusch H."/>
            <person name="LaButti K."/>
            <person name="Lagendijk E.L."/>
            <person name="Lapidus A."/>
            <person name="Levasseur A."/>
            <person name="Lindquist E."/>
            <person name="Lipzen A."/>
            <person name="Logrieco A.F."/>
            <person name="MacCabe A."/>
            <person name="Maekelae M.R."/>
            <person name="Malavazi I."/>
            <person name="Melin P."/>
            <person name="Meyer V."/>
            <person name="Mielnichuk N."/>
            <person name="Miskei M."/>
            <person name="Molnar A.P."/>
            <person name="Mule G."/>
            <person name="Ngan C.Y."/>
            <person name="Orejas M."/>
            <person name="Orosz E."/>
            <person name="Ouedraogo J.P."/>
            <person name="Overkamp K.M."/>
            <person name="Park H.-S."/>
            <person name="Perrone G."/>
            <person name="Piumi F."/>
            <person name="Punt P.J."/>
            <person name="Ram A.F."/>
            <person name="Ramon A."/>
            <person name="Rauscher S."/>
            <person name="Record E."/>
            <person name="Riano-Pachon D.M."/>
            <person name="Robert V."/>
            <person name="Roehrig J."/>
            <person name="Ruller R."/>
            <person name="Salamov A."/>
            <person name="Salih N.S."/>
            <person name="Samson R.A."/>
            <person name="Sandor E."/>
            <person name="Sanguinetti M."/>
            <person name="Schuetze T."/>
            <person name="Sepcic K."/>
            <person name="Shelest E."/>
            <person name="Sherlock G."/>
            <person name="Sophianopoulou V."/>
            <person name="Squina F.M."/>
            <person name="Sun H."/>
            <person name="Susca A."/>
            <person name="Todd R.B."/>
            <person name="Tsang A."/>
            <person name="Unkles S.E."/>
            <person name="van de Wiele N."/>
            <person name="van Rossen-Uffink D."/>
            <person name="Oliveira J.V."/>
            <person name="Vesth T.C."/>
            <person name="Visser J."/>
            <person name="Yu J.-H."/>
            <person name="Zhou M."/>
            <person name="Andersen M.R."/>
            <person name="Archer D.B."/>
            <person name="Baker S.E."/>
            <person name="Benoit I."/>
            <person name="Brakhage A.A."/>
            <person name="Braus G.H."/>
            <person name="Fischer R."/>
            <person name="Frisvad J.C."/>
            <person name="Goldman G.H."/>
            <person name="Houbraken J."/>
            <person name="Oakley B."/>
            <person name="Pocsi I."/>
            <person name="Scazzocchio C."/>
            <person name="Seiboth B."/>
            <person name="vanKuyk P.A."/>
            <person name="Wortman J."/>
            <person name="Dyer P.S."/>
            <person name="Grigoriev I.V."/>
        </authorList>
    </citation>
    <scope>NUCLEOTIDE SEQUENCE [LARGE SCALE GENOMIC DNA]</scope>
    <source>
        <strain evidence="2">CBS 583.65</strain>
    </source>
</reference>
<dbReference type="RefSeq" id="XP_040670799.1">
    <property type="nucleotide sequence ID" value="XM_040817310.1"/>
</dbReference>
<proteinExistence type="predicted"/>
<protein>
    <submittedName>
        <fullName evidence="1">Uncharacterized protein</fullName>
    </submittedName>
</protein>